<organism evidence="4 5">
    <name type="scientific">Salmonella enterica subsp. enterica serovar Urbana str. R8-2977</name>
    <dbReference type="NCBI Taxonomy" id="913084"/>
    <lineage>
        <taxon>Bacteria</taxon>
        <taxon>Pseudomonadati</taxon>
        <taxon>Pseudomonadota</taxon>
        <taxon>Gammaproteobacteria</taxon>
        <taxon>Enterobacterales</taxon>
        <taxon>Enterobacteriaceae</taxon>
        <taxon>Salmonella</taxon>
    </lineage>
</organism>
<evidence type="ECO:0000256" key="1">
    <source>
        <dbReference type="ARBA" id="ARBA00022737"/>
    </source>
</evidence>
<dbReference type="PATRIC" id="fig|913084.3.peg.378"/>
<evidence type="ECO:0000313" key="5">
    <source>
        <dbReference type="Proteomes" id="UP000004776"/>
    </source>
</evidence>
<gene>
    <name evidence="4" type="ORF">LTSEURB_0499</name>
</gene>
<proteinExistence type="predicted"/>
<feature type="domain" description="Teneurin-like YD-shell" evidence="3">
    <location>
        <begin position="34"/>
        <end position="215"/>
    </location>
</feature>
<dbReference type="Gene3D" id="2.180.10.10">
    <property type="entry name" value="RHS repeat-associated core"/>
    <property type="match status" value="2"/>
</dbReference>
<dbReference type="NCBIfam" id="TIGR03696">
    <property type="entry name" value="Rhs_assc_core"/>
    <property type="match status" value="1"/>
</dbReference>
<reference evidence="4 5" key="1">
    <citation type="journal article" date="2011" name="BMC Genomics">
        <title>Genome sequencing reveals diversification of virulence factor content and possible host adaptation in distinct subpopulations of Salmonella enterica.</title>
        <authorList>
            <person name="den Bakker H.C."/>
            <person name="Moreno Switt A.I."/>
            <person name="Govoni G."/>
            <person name="Cummings C.A."/>
            <person name="Ranieri M.L."/>
            <person name="Degoricija L."/>
            <person name="Hoelzer K."/>
            <person name="Rodriguez-Rivera L.D."/>
            <person name="Brown S."/>
            <person name="Bolchacova E."/>
            <person name="Furtado M.R."/>
            <person name="Wiedmann M."/>
        </authorList>
    </citation>
    <scope>NUCLEOTIDE SEQUENCE [LARGE SCALE GENOMIC DNA]</scope>
    <source>
        <strain evidence="4 5">R8-2977</strain>
    </source>
</reference>
<dbReference type="Pfam" id="PF25023">
    <property type="entry name" value="TEN_YD-shell"/>
    <property type="match status" value="1"/>
</dbReference>
<evidence type="ECO:0000259" key="2">
    <source>
        <dbReference type="Pfam" id="PF15633"/>
    </source>
</evidence>
<dbReference type="Proteomes" id="UP000004776">
    <property type="component" value="Unassembled WGS sequence"/>
</dbReference>
<evidence type="ECO:0000259" key="3">
    <source>
        <dbReference type="Pfam" id="PF25023"/>
    </source>
</evidence>
<dbReference type="PANTHER" id="PTHR32305:SF15">
    <property type="entry name" value="PROTEIN RHSA-RELATED"/>
    <property type="match status" value="1"/>
</dbReference>
<dbReference type="InterPro" id="IPR028920">
    <property type="entry name" value="Tox-ART-HYD1_dom"/>
</dbReference>
<sequence length="445" mass="50817">MPDGRTLRYLYYGSGHLQQINLGRDVISEFTRDHLHREVQRSQGRLDTRRMYDRTGRLTRKLTCKGMRGVVPETFIDREYAYSGQDELLKKRHSRQGVTDYFYDTTGRITACRNEAYLDSWQYDAAANLLDRRQGETAQAGAGSVVPFNRITSYRGLHYRYDEYGRVVEKRGRNGTQHYRWDAEHRLTEVAVIRGSTVRRYGYVYDAPGRRVEKHELDAEGKPYNRTTFLWDGMRLAQECRLGRSSSLYIYSDQGSHEPLARVDRAAPGEADEVLYYHTDVKFISGDPISIREFISGDPISIRGGINLYQYAPNPLSWIDPLGLDVVRVYHYTSKDGYNGIMGSGTIQTKDPGARGKGSIQGKPQGVYVTTLSPEELKSSGLRGKMGLTKEKSTHFISFEIDSSKVKRVDRQNGYLRLYIEEDIVLRDVNNKLRGDVKHGASGCK</sequence>
<name>G5RQZ4_SALET</name>
<keyword evidence="1" id="KW-0677">Repeat</keyword>
<dbReference type="Pfam" id="PF15633">
    <property type="entry name" value="Tox-ART-HYD1"/>
    <property type="match status" value="1"/>
</dbReference>
<dbReference type="PANTHER" id="PTHR32305">
    <property type="match status" value="1"/>
</dbReference>
<evidence type="ECO:0000313" key="4">
    <source>
        <dbReference type="EMBL" id="EHD06938.1"/>
    </source>
</evidence>
<dbReference type="InterPro" id="IPR050708">
    <property type="entry name" value="T6SS_VgrG/RHS"/>
</dbReference>
<dbReference type="NCBIfam" id="TIGR01643">
    <property type="entry name" value="YD_repeat_2x"/>
    <property type="match status" value="1"/>
</dbReference>
<protein>
    <submittedName>
        <fullName evidence="4">Rhs-family protein</fullName>
    </submittedName>
</protein>
<dbReference type="InterPro" id="IPR022385">
    <property type="entry name" value="Rhs_assc_core"/>
</dbReference>
<dbReference type="EMBL" id="AFCW01000208">
    <property type="protein sequence ID" value="EHD06938.1"/>
    <property type="molecule type" value="Genomic_DNA"/>
</dbReference>
<accession>G5RQZ4</accession>
<feature type="domain" description="Tox-ART-HYD1" evidence="2">
    <location>
        <begin position="329"/>
        <end position="414"/>
    </location>
</feature>
<dbReference type="InterPro" id="IPR006530">
    <property type="entry name" value="YD"/>
</dbReference>
<dbReference type="InterPro" id="IPR056823">
    <property type="entry name" value="TEN-like_YD-shell"/>
</dbReference>
<comment type="caution">
    <text evidence="4">The sequence shown here is derived from an EMBL/GenBank/DDBJ whole genome shotgun (WGS) entry which is preliminary data.</text>
</comment>
<dbReference type="AlphaFoldDB" id="G5RQZ4"/>